<feature type="transmembrane region" description="Helical" evidence="11">
    <location>
        <begin position="365"/>
        <end position="387"/>
    </location>
</feature>
<comment type="subcellular location">
    <subcellularLocation>
        <location evidence="2">Membrane</location>
        <topology evidence="2">Multi-pass membrane protein</topology>
    </subcellularLocation>
</comment>
<name>A0A0A6PJR9_9GAMM</name>
<dbReference type="GO" id="GO:0046872">
    <property type="term" value="F:metal ion binding"/>
    <property type="evidence" value="ECO:0007669"/>
    <property type="project" value="UniProtKB-KW"/>
</dbReference>
<dbReference type="NCBIfam" id="TIGR00054">
    <property type="entry name" value="RIP metalloprotease RseP"/>
    <property type="match status" value="1"/>
</dbReference>
<dbReference type="AlphaFoldDB" id="A0A0A6PJR9"/>
<evidence type="ECO:0000256" key="8">
    <source>
        <dbReference type="ARBA" id="ARBA00022989"/>
    </source>
</evidence>
<dbReference type="SUPFAM" id="SSF50156">
    <property type="entry name" value="PDZ domain-like"/>
    <property type="match status" value="2"/>
</dbReference>
<dbReference type="GO" id="GO:0006508">
    <property type="term" value="P:proteolysis"/>
    <property type="evidence" value="ECO:0007669"/>
    <property type="project" value="UniProtKB-KW"/>
</dbReference>
<evidence type="ECO:0000256" key="11">
    <source>
        <dbReference type="RuleBase" id="RU362031"/>
    </source>
</evidence>
<feature type="transmembrane region" description="Helical" evidence="11">
    <location>
        <begin position="6"/>
        <end position="28"/>
    </location>
</feature>
<evidence type="ECO:0000256" key="10">
    <source>
        <dbReference type="ARBA" id="ARBA00023136"/>
    </source>
</evidence>
<comment type="cofactor">
    <cofactor evidence="1 11">
        <name>Zn(2+)</name>
        <dbReference type="ChEBI" id="CHEBI:29105"/>
    </cofactor>
</comment>
<keyword evidence="8 11" id="KW-1133">Transmembrane helix</keyword>
<dbReference type="CDD" id="cd23081">
    <property type="entry name" value="cpPDZ_EcRseP-like"/>
    <property type="match status" value="1"/>
</dbReference>
<keyword evidence="6 11" id="KW-0378">Hydrolase</keyword>
<dbReference type="InterPro" id="IPR036034">
    <property type="entry name" value="PDZ_sf"/>
</dbReference>
<keyword evidence="14" id="KW-1185">Reference proteome</keyword>
<feature type="domain" description="PDZ" evidence="12">
    <location>
        <begin position="200"/>
        <end position="293"/>
    </location>
</feature>
<dbReference type="PANTHER" id="PTHR42837:SF2">
    <property type="entry name" value="MEMBRANE METALLOPROTEASE ARASP2, CHLOROPLASTIC-RELATED"/>
    <property type="match status" value="1"/>
</dbReference>
<comment type="caution">
    <text evidence="13">The sequence shown here is derived from an EMBL/GenBank/DDBJ whole genome shotgun (WGS) entry which is preliminary data.</text>
</comment>
<dbReference type="CDD" id="cd06163">
    <property type="entry name" value="S2P-M50_PDZ_RseP-like"/>
    <property type="match status" value="1"/>
</dbReference>
<keyword evidence="5 11" id="KW-0812">Transmembrane</keyword>
<dbReference type="InterPro" id="IPR008915">
    <property type="entry name" value="Peptidase_M50"/>
</dbReference>
<proteinExistence type="inferred from homology"/>
<gene>
    <name evidence="13" type="ORF">PN36_21980</name>
</gene>
<organism evidence="13 14">
    <name type="scientific">Candidatus Thiomargarita nelsonii</name>
    <dbReference type="NCBI Taxonomy" id="1003181"/>
    <lineage>
        <taxon>Bacteria</taxon>
        <taxon>Pseudomonadati</taxon>
        <taxon>Pseudomonadota</taxon>
        <taxon>Gammaproteobacteria</taxon>
        <taxon>Thiotrichales</taxon>
        <taxon>Thiotrichaceae</taxon>
        <taxon>Thiomargarita</taxon>
    </lineage>
</organism>
<keyword evidence="9 11" id="KW-0482">Metalloprotease</keyword>
<dbReference type="EMBL" id="JSZA02000100">
    <property type="protein sequence ID" value="KHD06537.1"/>
    <property type="molecule type" value="Genomic_DNA"/>
</dbReference>
<dbReference type="InterPro" id="IPR004387">
    <property type="entry name" value="Pept_M50_Zn"/>
</dbReference>
<evidence type="ECO:0000256" key="5">
    <source>
        <dbReference type="ARBA" id="ARBA00022692"/>
    </source>
</evidence>
<dbReference type="InterPro" id="IPR041489">
    <property type="entry name" value="PDZ_6"/>
</dbReference>
<keyword evidence="7 11" id="KW-0862">Zinc</keyword>
<keyword evidence="10 11" id="KW-0472">Membrane</keyword>
<evidence type="ECO:0000256" key="2">
    <source>
        <dbReference type="ARBA" id="ARBA00004141"/>
    </source>
</evidence>
<dbReference type="InterPro" id="IPR001478">
    <property type="entry name" value="PDZ"/>
</dbReference>
<evidence type="ECO:0000259" key="12">
    <source>
        <dbReference type="PROSITE" id="PS50106"/>
    </source>
</evidence>
<keyword evidence="11" id="KW-0479">Metal-binding</keyword>
<dbReference type="GO" id="GO:0016020">
    <property type="term" value="C:membrane"/>
    <property type="evidence" value="ECO:0007669"/>
    <property type="project" value="UniProtKB-SubCell"/>
</dbReference>
<dbReference type="Gene3D" id="2.30.42.10">
    <property type="match status" value="2"/>
</dbReference>
<dbReference type="Pfam" id="PF17820">
    <property type="entry name" value="PDZ_6"/>
    <property type="match status" value="1"/>
</dbReference>
<accession>A0A0A6PJR9</accession>
<dbReference type="PROSITE" id="PS50106">
    <property type="entry name" value="PDZ"/>
    <property type="match status" value="1"/>
</dbReference>
<dbReference type="EC" id="3.4.24.-" evidence="11"/>
<dbReference type="GO" id="GO:0004222">
    <property type="term" value="F:metalloendopeptidase activity"/>
    <property type="evidence" value="ECO:0007669"/>
    <property type="project" value="InterPro"/>
</dbReference>
<comment type="similarity">
    <text evidence="3 11">Belongs to the peptidase M50B family.</text>
</comment>
<evidence type="ECO:0000256" key="3">
    <source>
        <dbReference type="ARBA" id="ARBA00007931"/>
    </source>
</evidence>
<evidence type="ECO:0000313" key="14">
    <source>
        <dbReference type="Proteomes" id="UP000030428"/>
    </source>
</evidence>
<evidence type="ECO:0000256" key="1">
    <source>
        <dbReference type="ARBA" id="ARBA00001947"/>
    </source>
</evidence>
<feature type="transmembrane region" description="Helical" evidence="11">
    <location>
        <begin position="417"/>
        <end position="435"/>
    </location>
</feature>
<dbReference type="Proteomes" id="UP000030428">
    <property type="component" value="Unassembled WGS sequence"/>
</dbReference>
<sequence>MLFVQALLAFLVVIGILVTVHEFGHYWVARRLGVKILRFSVGFGKPLFKRRFGKDQTEFVIAALPLGGYVKMLDKREGDVAPEELHREFNQQSLGVRAAIVVAGPLFNFLFAIIVYAVMYMIGVTGIAAVVGEVTPQSLAEQAGIQSGYQILAVNEQPTPRWDNVIQATLQQLLDGKQEFLYSVKNQQGDEYDLTLNLQGVTIDDIAQGAFFDKLGMATLKPPWPAIIGEITPGSAAERAGLQPGDKMIAMDNQAISDWITWAKYVSERPGQDIEAEIERNNQKLILILRPENVNGKGRMGVYAPYFVTERYNLWGSFTHGIEKTWDISVLTLRVMVKMLTLQISHKHISGPITIAQFSGRSAQLGIVVFLSFLGLVSVSLGVINLLPVPLLDGGHLFLYLIEWIKGNPVTENTEFFLQRIGFTLLIGLMGLAIFNDLERLFN</sequence>
<evidence type="ECO:0000256" key="7">
    <source>
        <dbReference type="ARBA" id="ARBA00022833"/>
    </source>
</evidence>
<evidence type="ECO:0000256" key="4">
    <source>
        <dbReference type="ARBA" id="ARBA00022670"/>
    </source>
</evidence>
<dbReference type="Pfam" id="PF02163">
    <property type="entry name" value="Peptidase_M50"/>
    <property type="match status" value="1"/>
</dbReference>
<reference evidence="13 14" key="1">
    <citation type="journal article" date="2016" name="Front. Microbiol.">
        <title>Single-Cell (Meta-)Genomics of a Dimorphic Candidatus Thiomargarita nelsonii Reveals Genomic Plasticity.</title>
        <authorList>
            <person name="Flood B.E."/>
            <person name="Fliss P."/>
            <person name="Jones D.S."/>
            <person name="Dick G.J."/>
            <person name="Jain S."/>
            <person name="Kaster A.K."/>
            <person name="Winkel M."/>
            <person name="Mussmann M."/>
            <person name="Bailey J."/>
        </authorList>
    </citation>
    <scope>NUCLEOTIDE SEQUENCE [LARGE SCALE GENOMIC DNA]</scope>
    <source>
        <strain evidence="13">Hydrate Ridge</strain>
    </source>
</reference>
<evidence type="ECO:0000256" key="9">
    <source>
        <dbReference type="ARBA" id="ARBA00023049"/>
    </source>
</evidence>
<evidence type="ECO:0000313" key="13">
    <source>
        <dbReference type="EMBL" id="KHD06537.1"/>
    </source>
</evidence>
<dbReference type="SMART" id="SM00228">
    <property type="entry name" value="PDZ"/>
    <property type="match status" value="2"/>
</dbReference>
<keyword evidence="4" id="KW-0645">Protease</keyword>
<dbReference type="PANTHER" id="PTHR42837">
    <property type="entry name" value="REGULATOR OF SIGMA-E PROTEASE RSEP"/>
    <property type="match status" value="1"/>
</dbReference>
<evidence type="ECO:0000256" key="6">
    <source>
        <dbReference type="ARBA" id="ARBA00022801"/>
    </source>
</evidence>
<feature type="transmembrane region" description="Helical" evidence="11">
    <location>
        <begin position="94"/>
        <end position="118"/>
    </location>
</feature>
<protein>
    <recommendedName>
        <fullName evidence="11">Zinc metalloprotease</fullName>
        <ecNumber evidence="11">3.4.24.-</ecNumber>
    </recommendedName>
</protein>